<protein>
    <submittedName>
        <fullName evidence="1">Portal</fullName>
    </submittedName>
</protein>
<dbReference type="EMBL" id="BK014847">
    <property type="protein sequence ID" value="DAD78579.1"/>
    <property type="molecule type" value="Genomic_DNA"/>
</dbReference>
<accession>A0A8S5M9F0</accession>
<organism evidence="1">
    <name type="scientific">Myoviridae sp. ctA1z6</name>
    <dbReference type="NCBI Taxonomy" id="2826627"/>
    <lineage>
        <taxon>Viruses</taxon>
        <taxon>Duplodnaviria</taxon>
        <taxon>Heunggongvirae</taxon>
        <taxon>Uroviricota</taxon>
        <taxon>Caudoviricetes</taxon>
    </lineage>
</organism>
<name>A0A8S5M9F0_9CAUD</name>
<sequence>MERVLSGRSLRFCVIMTGNGGFLHGSRLYVVLRAGWGVMSGGLYYPDGTFRSFQSIELGTELATRQNAGVTLGELEGWLNVLPDPDPVLRKRGDESSILADLNADDQVTTATLSRKNRVLNCPHFTFRAGALDGEPATPEAEELYRRFTRDLERTNLRTIISGILDAPFYGFTPLELVWRRGENWWHLVDVVARPPHWFGFDKTNNPVFIGTYGGVCAEPRPLPAGKFVIVQHHATYDNPYGLRLLSRCLWPVAFKRGGLQFYARFIERHGMPWIVGEAPAQAERGEKRAMAADLARMVQDAVAVIPQGAKVQFLTAGQTQNALHEAYLSRQDRAISKILMGQTLTVEMEGKNSQAAAETHKDVADDLADADKAMVTDAWNEIAWLYAQVNAGAGILAPLAAYEEPENLNTRAELDEKLTKIGVVFTVEHFKENYGLKDSEFTVRPAEERTQGPGANFAAPAEAPTLAEKAQRNLDAAIKKMLPDALKTSAGFVTEVEKAINEANSFDELELALVELLAPSMQPDALERLLARAMTAAAGHGAAAVQAEAEEDK</sequence>
<dbReference type="Pfam" id="PF06074">
    <property type="entry name" value="Portal_Mu"/>
    <property type="match status" value="1"/>
</dbReference>
<reference evidence="1" key="1">
    <citation type="journal article" date="2021" name="Proc. Natl. Acad. Sci. U.S.A.">
        <title>A Catalog of Tens of Thousands of Viruses from Human Metagenomes Reveals Hidden Associations with Chronic Diseases.</title>
        <authorList>
            <person name="Tisza M.J."/>
            <person name="Buck C.B."/>
        </authorList>
    </citation>
    <scope>NUCLEOTIDE SEQUENCE</scope>
    <source>
        <strain evidence="1">CtA1z6</strain>
    </source>
</reference>
<proteinExistence type="predicted"/>
<dbReference type="InterPro" id="IPR009279">
    <property type="entry name" value="Portal_Mu"/>
</dbReference>
<evidence type="ECO:0000313" key="1">
    <source>
        <dbReference type="EMBL" id="DAD78579.1"/>
    </source>
</evidence>